<keyword evidence="3" id="KW-1185">Reference proteome</keyword>
<name>Q4GYI7_TRYB2</name>
<protein>
    <submittedName>
        <fullName evidence="2">Uncharacterized protein</fullName>
    </submittedName>
</protein>
<reference evidence="2 3" key="1">
    <citation type="journal article" date="2003" name="Nucleic Acids Res.">
        <title>The DNA sequence of chromosome I of an African trypanosome: gene content, chromosome organisation, recombination and polymorphism.</title>
        <authorList>
            <person name="Hall N."/>
            <person name="Berriman M."/>
            <person name="Lennard N.J."/>
            <person name="Harris B.R."/>
            <person name="Hertz-Fowler C."/>
            <person name="Bart-Delabesse E.N."/>
            <person name="Gerrare C.S."/>
            <person name="Atkin R.J."/>
            <person name="Barron A.J."/>
            <person name="Bowman S."/>
            <person name="Bray-Allen S.P."/>
            <person name="Bringaud F."/>
            <person name="Clark L.N."/>
            <person name="Corton C.H."/>
            <person name="Cronin A."/>
            <person name="Davies R."/>
            <person name="Doggett J."/>
            <person name="Fraser A."/>
            <person name="Gruter E."/>
            <person name="Hall S."/>
            <person name="Harper A.D."/>
            <person name="Kay M.P."/>
            <person name="Leech V."/>
            <person name="Mayes R."/>
            <person name="Price C."/>
            <person name="Quail M.A."/>
            <person name="Rabbinowitch E."/>
            <person name="Reitter C."/>
            <person name="Rutherford K."/>
            <person name="Sasse J."/>
            <person name="Sharp S."/>
            <person name="Shownkeen R."/>
            <person name="Macleod A."/>
            <person name="Taylor S."/>
            <person name="Tweedie A."/>
            <person name="Turner C.M.R."/>
            <person name="Tait A."/>
            <person name="Gull K."/>
            <person name="Barrell B."/>
            <person name="Melville S.E."/>
        </authorList>
    </citation>
    <scope>NUCLEOTIDE SEQUENCE [LARGE SCALE GENOMIC DNA]</scope>
    <source>
        <strain evidence="2 3">927/4 GUTat10.1</strain>
    </source>
</reference>
<feature type="transmembrane region" description="Helical" evidence="1">
    <location>
        <begin position="6"/>
        <end position="21"/>
    </location>
</feature>
<dbReference type="KEGG" id="tbr:TB927.1.3900"/>
<dbReference type="Proteomes" id="UP000008524">
    <property type="component" value="Chromosome 1"/>
</dbReference>
<evidence type="ECO:0000313" key="2">
    <source>
        <dbReference type="EMBL" id="CAJ16597.1"/>
    </source>
</evidence>
<keyword evidence="1" id="KW-1133">Transmembrane helix</keyword>
<gene>
    <name evidence="2" type="ORF">TB927.1.3900</name>
</gene>
<reference evidence="3" key="2">
    <citation type="journal article" date="2005" name="Science">
        <title>The genome of the African trypanosome Trypanosoma brucei.</title>
        <authorList>
            <person name="Berriman M."/>
            <person name="Ghedin E."/>
            <person name="Hertz-Fowler C."/>
            <person name="Blandin G."/>
            <person name="Renauld H."/>
            <person name="Bartholomeu D.C."/>
            <person name="Lennard N.J."/>
            <person name="Caler E."/>
            <person name="Hamlin N.E."/>
            <person name="Haas B."/>
            <person name="Bohme U."/>
            <person name="Hannick L."/>
            <person name="Aslett M.A."/>
            <person name="Shallom J."/>
            <person name="Marcello L."/>
            <person name="Hou L."/>
            <person name="Wickstead B."/>
            <person name="Alsmark U.C."/>
            <person name="Arrowsmith C."/>
            <person name="Atkin R.J."/>
            <person name="Barron A.J."/>
            <person name="Bringaud F."/>
            <person name="Brooks K."/>
            <person name="Carrington M."/>
            <person name="Cherevach I."/>
            <person name="Chillingworth T.J."/>
            <person name="Churcher C."/>
            <person name="Clark L.N."/>
            <person name="Corton C.H."/>
            <person name="Cronin A."/>
            <person name="Davies R.M."/>
            <person name="Doggett J."/>
            <person name="Djikeng A."/>
            <person name="Feldblyum T."/>
            <person name="Field M.C."/>
            <person name="Fraser A."/>
            <person name="Goodhead I."/>
            <person name="Hance Z."/>
            <person name="Harper D."/>
            <person name="Harris B.R."/>
            <person name="Hauser H."/>
            <person name="Hostetler J."/>
            <person name="Ivens A."/>
            <person name="Jagels K."/>
            <person name="Johnson D."/>
            <person name="Johnson J."/>
            <person name="Jones K."/>
            <person name="Kerhornou A.X."/>
            <person name="Koo H."/>
            <person name="Larke N."/>
            <person name="Landfear S."/>
            <person name="Larkin C."/>
            <person name="Leech V."/>
            <person name="Line A."/>
            <person name="Lord A."/>
            <person name="Macleod A."/>
            <person name="Mooney P.J."/>
            <person name="Moule S."/>
            <person name="Martin D.M."/>
            <person name="Morgan G.W."/>
            <person name="Mungall K."/>
            <person name="Norbertczak H."/>
            <person name="Ormond D."/>
            <person name="Pai G."/>
            <person name="Peacock C.S."/>
            <person name="Peterson J."/>
            <person name="Quail M.A."/>
            <person name="Rabbinowitsch E."/>
            <person name="Rajandream M.A."/>
            <person name="Reitter C."/>
            <person name="Salzberg S.L."/>
            <person name="Sanders M."/>
            <person name="Schobel S."/>
            <person name="Sharp S."/>
            <person name="Simmonds M."/>
            <person name="Simpson A.J."/>
            <person name="Tallon L."/>
            <person name="Turner C.M."/>
            <person name="Tait A."/>
            <person name="Tivey A.R."/>
            <person name="Van Aken S."/>
            <person name="Walker D."/>
            <person name="Wanless D."/>
            <person name="Wang S."/>
            <person name="White B."/>
            <person name="White O."/>
            <person name="Whitehead S."/>
            <person name="Woodward J."/>
            <person name="Wortman J."/>
            <person name="Adams M.D."/>
            <person name="Embley T.M."/>
            <person name="Gull K."/>
            <person name="Ullu E."/>
            <person name="Barry J.D."/>
            <person name="Fairlamb A.H."/>
            <person name="Opperdoes F."/>
            <person name="Barrell B.G."/>
            <person name="Donelson J.E."/>
            <person name="Hall N."/>
            <person name="Fraser C.M."/>
            <person name="Melville S.E."/>
            <person name="El-Sayed N.M."/>
        </authorList>
    </citation>
    <scope>NUCLEOTIDE SEQUENCE [LARGE SCALE GENOMIC DNA]</scope>
    <source>
        <strain evidence="3">927/4 GUTat10.1</strain>
    </source>
</reference>
<dbReference type="PaxDb" id="5691-CAJ16597"/>
<keyword evidence="1" id="KW-0812">Transmembrane</keyword>
<proteinExistence type="predicted"/>
<organism evidence="2 3">
    <name type="scientific">Trypanosoma brucei brucei (strain 927/4 GUTat10.1)</name>
    <dbReference type="NCBI Taxonomy" id="185431"/>
    <lineage>
        <taxon>Eukaryota</taxon>
        <taxon>Discoba</taxon>
        <taxon>Euglenozoa</taxon>
        <taxon>Kinetoplastea</taxon>
        <taxon>Metakinetoplastina</taxon>
        <taxon>Trypanosomatida</taxon>
        <taxon>Trypanosomatidae</taxon>
        <taxon>Trypanosoma</taxon>
    </lineage>
</organism>
<dbReference type="InParanoid" id="Q4GYI7"/>
<sequence length="50" mass="5895">MFMFHLPSFLVGVCFSLYVFVPRKRGAAFFFSAAHRGVREERIRGNRTVW</sequence>
<keyword evidence="1" id="KW-0472">Membrane</keyword>
<accession>Q4GYI7</accession>
<evidence type="ECO:0000256" key="1">
    <source>
        <dbReference type="SAM" id="Phobius"/>
    </source>
</evidence>
<dbReference type="RefSeq" id="XP_001219084.1">
    <property type="nucleotide sequence ID" value="XM_001219083.1"/>
</dbReference>
<dbReference type="GeneID" id="4357464"/>
<dbReference type="EMBL" id="AL929603">
    <property type="protein sequence ID" value="CAJ16597.1"/>
    <property type="molecule type" value="Genomic_DNA"/>
</dbReference>
<dbReference type="AlphaFoldDB" id="Q4GYI7"/>
<evidence type="ECO:0000313" key="3">
    <source>
        <dbReference type="Proteomes" id="UP000008524"/>
    </source>
</evidence>